<dbReference type="GO" id="GO:0042709">
    <property type="term" value="C:succinate-CoA ligase complex"/>
    <property type="evidence" value="ECO:0007669"/>
    <property type="project" value="TreeGrafter"/>
</dbReference>
<dbReference type="Proteomes" id="UP000002899">
    <property type="component" value="Chromosome III"/>
</dbReference>
<dbReference type="EMBL" id="LN871598">
    <property type="protein sequence ID" value="CTQ41288.1"/>
    <property type="molecule type" value="Genomic_DNA"/>
</dbReference>
<comment type="function">
    <text evidence="9">Succinyl-CoA synthetase functions in the citric acid cycle (TCA), coupling the hydrolysis of succinyl-CoA to the synthesis of ATP and thus represents the only step of substrate-level phosphorylation in the TCA. The beta subunit provides nucleotide specificity of the enzyme and binds the substrate succinate, while the binding sites for coenzyme A and phosphate are found in the alpha subunit.</text>
</comment>
<evidence type="ECO:0000256" key="1">
    <source>
        <dbReference type="ARBA" id="ARBA00005064"/>
    </source>
</evidence>
<dbReference type="HAMAP" id="MF_00558">
    <property type="entry name" value="Succ_CoA_beta"/>
    <property type="match status" value="1"/>
</dbReference>
<feature type="domain" description="ATP-citrate synthase/succinyl-CoA ligase C-terminal" evidence="11">
    <location>
        <begin position="341"/>
        <end position="461"/>
    </location>
</feature>
<evidence type="ECO:0000313" key="14">
    <source>
        <dbReference type="Proteomes" id="UP000002899"/>
    </source>
</evidence>
<feature type="binding site" evidence="9">
    <location>
        <position position="187"/>
    </location>
    <ligand>
        <name>ATP</name>
        <dbReference type="ChEBI" id="CHEBI:30616"/>
    </ligand>
</feature>
<dbReference type="GO" id="GO:0006104">
    <property type="term" value="P:succinyl-CoA metabolic process"/>
    <property type="evidence" value="ECO:0007669"/>
    <property type="project" value="TreeGrafter"/>
</dbReference>
<evidence type="ECO:0000256" key="4">
    <source>
        <dbReference type="ARBA" id="ARBA00022723"/>
    </source>
</evidence>
<dbReference type="InterPro" id="IPR005809">
    <property type="entry name" value="Succ_CoA_ligase-like_bsu"/>
</dbReference>
<dbReference type="NCBIfam" id="NF001913">
    <property type="entry name" value="PRK00696.1"/>
    <property type="match status" value="1"/>
</dbReference>
<comment type="pathway">
    <text evidence="1 9">Carbohydrate metabolism; tricarboxylic acid cycle; succinate from succinyl-CoA (ligase route): step 1/1.</text>
</comment>
<feature type="binding site" evidence="9">
    <location>
        <begin position="126"/>
        <end position="128"/>
    </location>
    <ligand>
        <name>ATP</name>
        <dbReference type="ChEBI" id="CHEBI:30616"/>
    </ligand>
</feature>
<dbReference type="EC" id="6.2.1.5" evidence="9"/>
<evidence type="ECO:0000256" key="8">
    <source>
        <dbReference type="ARBA" id="ARBA00022946"/>
    </source>
</evidence>
<comment type="subunit">
    <text evidence="9 10">Heterodimer of an alpha and a beta subunit.</text>
</comment>
<sequence length="465" mass="50574">MSEINKYLRHSHHIPNLYTRIVWIVKMASSLSRLSKCLTNKNYLHSLNNLHGTNGSMEWTYNRMSRRLLNMLEYDAMKVCEKYGIPIPRQVTAKSPQEAEQMAAKLVEDCGGNIDLVIKAQVLTGGRGKGHFEKSKSPGVVIVNNLGDVKKTAQHMLGDRLITNQTGSDGIICDKVLIAERLFLRNERYVSLTLDRKSGGIVMIVTTAGGSNVEEMAEAAPGNVIKISLPPNRELASICSHEMAESLKFSSNLTPKVANILTKLYNLFINTDATLVEINPLAEVHDGRIIACDSKITLDDNADFRQDEYFKNAPMPVNPAELAAKNAGVNYISLDGNVACIVNGAGLAMATMDLITLNGGRPANFLDVGGNADDGMLTSAVKIVANDSKAKVIFINIVGGIVRCDNFVLSLVEAIKHTDCKLPLVVRLKGTNANEALDILKTSGINCTMCDDFDKAAKTAVELAK</sequence>
<keyword evidence="5 9" id="KW-0547">Nucleotide-binding</keyword>
<evidence type="ECO:0000259" key="11">
    <source>
        <dbReference type="Pfam" id="PF00549"/>
    </source>
</evidence>
<dbReference type="UniPathway" id="UPA00223">
    <property type="reaction ID" value="UER00999"/>
</dbReference>
<comment type="catalytic activity">
    <reaction evidence="9">
        <text>succinate + ATP + CoA = succinyl-CoA + ADP + phosphate</text>
        <dbReference type="Rhea" id="RHEA:17661"/>
        <dbReference type="ChEBI" id="CHEBI:30031"/>
        <dbReference type="ChEBI" id="CHEBI:30616"/>
        <dbReference type="ChEBI" id="CHEBI:43474"/>
        <dbReference type="ChEBI" id="CHEBI:57287"/>
        <dbReference type="ChEBI" id="CHEBI:57292"/>
        <dbReference type="ChEBI" id="CHEBI:456216"/>
        <dbReference type="EC" id="6.2.1.5"/>
    </reaction>
</comment>
<dbReference type="FunFam" id="3.40.50.261:FF:000001">
    <property type="entry name" value="Succinate--CoA ligase [ADP-forming] subunit beta"/>
    <property type="match status" value="1"/>
</dbReference>
<feature type="binding site" evidence="9">
    <location>
        <position position="343"/>
    </location>
    <ligand>
        <name>substrate</name>
        <note>ligand shared with subunit alpha</note>
    </ligand>
</feature>
<dbReference type="NCBIfam" id="TIGR01016">
    <property type="entry name" value="sucCoAbeta"/>
    <property type="match status" value="1"/>
</dbReference>
<dbReference type="VEuPathDB" id="PiroplasmaDB:BMR1_03g03440"/>
<keyword evidence="9" id="KW-0496">Mitochondrion</keyword>
<comment type="subcellular location">
    <subcellularLocation>
        <location evidence="9">Mitochondrion</location>
    </subcellularLocation>
</comment>
<feature type="binding site" evidence="9">
    <location>
        <position position="279"/>
    </location>
    <ligand>
        <name>Mg(2+)</name>
        <dbReference type="ChEBI" id="CHEBI:18420"/>
    </ligand>
</feature>
<evidence type="ECO:0000256" key="10">
    <source>
        <dbReference type="RuleBase" id="RU361258"/>
    </source>
</evidence>
<evidence type="ECO:0000259" key="12">
    <source>
        <dbReference type="Pfam" id="PF08442"/>
    </source>
</evidence>
<name>A0A0K3ARM2_BABMR</name>
<feature type="binding site" evidence="9">
    <location>
        <position position="119"/>
    </location>
    <ligand>
        <name>ATP</name>
        <dbReference type="ChEBI" id="CHEBI:30616"/>
    </ligand>
</feature>
<dbReference type="SUPFAM" id="SSF56059">
    <property type="entry name" value="Glutathione synthetase ATP-binding domain-like"/>
    <property type="match status" value="1"/>
</dbReference>
<feature type="binding site" evidence="9">
    <location>
        <begin position="400"/>
        <end position="402"/>
    </location>
    <ligand>
        <name>substrate</name>
        <note>ligand shared with subunit alpha</note>
    </ligand>
</feature>
<dbReference type="GeneID" id="24425334"/>
<comment type="similarity">
    <text evidence="9 10">Belongs to the succinate/malate CoA ligase beta subunit family.</text>
</comment>
<dbReference type="PANTHER" id="PTHR11815:SF1">
    <property type="entry name" value="SUCCINATE--COA LIGASE [ADP-FORMING] SUBUNIT BETA, MITOCHONDRIAL"/>
    <property type="match status" value="1"/>
</dbReference>
<reference evidence="13 14" key="1">
    <citation type="journal article" date="2012" name="Nucleic Acids Res.">
        <title>Sequencing of the smallest Apicomplexan genome from the human pathogen Babesia microti.</title>
        <authorList>
            <person name="Cornillot E."/>
            <person name="Hadj-Kaddour K."/>
            <person name="Dassouli A."/>
            <person name="Noel B."/>
            <person name="Ranwez V."/>
            <person name="Vacherie B."/>
            <person name="Augagneur Y."/>
            <person name="Bres V."/>
            <person name="Duclos A."/>
            <person name="Randazzo S."/>
            <person name="Carcy B."/>
            <person name="Debierre-Grockiego F."/>
            <person name="Delbecq S."/>
            <person name="Moubri-Menage K."/>
            <person name="Shams-Eldin H."/>
            <person name="Usmani-Brown S."/>
            <person name="Bringaud F."/>
            <person name="Wincker P."/>
            <person name="Vivares C.P."/>
            <person name="Schwarz R.T."/>
            <person name="Schetters T.P."/>
            <person name="Krause P.J."/>
            <person name="Gorenflot A."/>
            <person name="Berry V."/>
            <person name="Barbe V."/>
            <person name="Ben Mamoun C."/>
        </authorList>
    </citation>
    <scope>NUCLEOTIDE SEQUENCE [LARGE SCALE GENOMIC DNA]</scope>
    <source>
        <strain evidence="13 14">RI</strain>
    </source>
</reference>
<dbReference type="SUPFAM" id="SSF52210">
    <property type="entry name" value="Succinyl-CoA synthetase domains"/>
    <property type="match status" value="1"/>
</dbReference>
<dbReference type="GO" id="GO:0000287">
    <property type="term" value="F:magnesium ion binding"/>
    <property type="evidence" value="ECO:0007669"/>
    <property type="project" value="UniProtKB-UniRule"/>
</dbReference>
<dbReference type="GO" id="GO:0004775">
    <property type="term" value="F:succinate-CoA ligase (ADP-forming) activity"/>
    <property type="evidence" value="ECO:0007669"/>
    <property type="project" value="UniProtKB-UniRule"/>
</dbReference>
<dbReference type="InterPro" id="IPR017866">
    <property type="entry name" value="Succ-CoA_synthase_bsu_CS"/>
</dbReference>
<dbReference type="Gene3D" id="3.30.470.20">
    <property type="entry name" value="ATP-grasp fold, B domain"/>
    <property type="match status" value="1"/>
</dbReference>
<dbReference type="InterPro" id="IPR013815">
    <property type="entry name" value="ATP_grasp_subdomain_1"/>
</dbReference>
<dbReference type="PIRSF" id="PIRSF001554">
    <property type="entry name" value="SucCS_beta"/>
    <property type="match status" value="1"/>
</dbReference>
<reference evidence="13 14" key="2">
    <citation type="journal article" date="2013" name="PLoS ONE">
        <title>Whole genome mapping and re-organization of the nuclear and mitochondrial genomes of Babesia microti isolates.</title>
        <authorList>
            <person name="Cornillot E."/>
            <person name="Dassouli A."/>
            <person name="Garg A."/>
            <person name="Pachikara N."/>
            <person name="Randazzo S."/>
            <person name="Depoix D."/>
            <person name="Carcy B."/>
            <person name="Delbecq S."/>
            <person name="Frutos R."/>
            <person name="Silva J.C."/>
            <person name="Sutton R."/>
            <person name="Krause P.J."/>
            <person name="Mamoun C.B."/>
        </authorList>
    </citation>
    <scope>NUCLEOTIDE SEQUENCE [LARGE SCALE GENOMIC DNA]</scope>
    <source>
        <strain evidence="13 14">RI</strain>
    </source>
</reference>
<dbReference type="OMA" id="ITACDEV"/>
<accession>A0A0K3ARM2</accession>
<evidence type="ECO:0000256" key="3">
    <source>
        <dbReference type="ARBA" id="ARBA00022598"/>
    </source>
</evidence>
<keyword evidence="7 9" id="KW-0460">Magnesium</keyword>
<dbReference type="PROSITE" id="PS01217">
    <property type="entry name" value="SUCCINYL_COA_LIG_3"/>
    <property type="match status" value="1"/>
</dbReference>
<dbReference type="Gene3D" id="3.40.50.261">
    <property type="entry name" value="Succinyl-CoA synthetase domains"/>
    <property type="match status" value="1"/>
</dbReference>
<dbReference type="KEGG" id="bmic:BMR1_03g03440"/>
<dbReference type="GO" id="GO:0006099">
    <property type="term" value="P:tricarboxylic acid cycle"/>
    <property type="evidence" value="ECO:0007669"/>
    <property type="project" value="UniProtKB-UniRule"/>
</dbReference>
<dbReference type="PANTHER" id="PTHR11815">
    <property type="entry name" value="SUCCINYL-COA SYNTHETASE BETA CHAIN"/>
    <property type="match status" value="1"/>
</dbReference>
<dbReference type="FunFam" id="3.30.470.20:FF:000002">
    <property type="entry name" value="Succinate--CoA ligase [ADP-forming] subunit beta"/>
    <property type="match status" value="1"/>
</dbReference>
<evidence type="ECO:0000256" key="6">
    <source>
        <dbReference type="ARBA" id="ARBA00022840"/>
    </source>
</evidence>
<evidence type="ECO:0000256" key="5">
    <source>
        <dbReference type="ARBA" id="ARBA00022741"/>
    </source>
</evidence>
<keyword evidence="8" id="KW-0809">Transit peptide</keyword>
<dbReference type="OrthoDB" id="1552at2759"/>
<dbReference type="RefSeq" id="XP_012649299.1">
    <property type="nucleotide sequence ID" value="XM_012793845.1"/>
</dbReference>
<dbReference type="Pfam" id="PF08442">
    <property type="entry name" value="ATP-grasp_2"/>
    <property type="match status" value="1"/>
</dbReference>
<feature type="binding site" evidence="9">
    <location>
        <position position="293"/>
    </location>
    <ligand>
        <name>Mg(2+)</name>
        <dbReference type="ChEBI" id="CHEBI:18420"/>
    </ligand>
</feature>
<keyword evidence="2 9" id="KW-0816">Tricarboxylic acid cycle</keyword>
<dbReference type="AlphaFoldDB" id="A0A0K3ARM2"/>
<dbReference type="InterPro" id="IPR005811">
    <property type="entry name" value="SUCC_ACL_C"/>
</dbReference>
<dbReference type="InterPro" id="IPR016102">
    <property type="entry name" value="Succinyl-CoA_synth-like"/>
</dbReference>
<dbReference type="GO" id="GO:0005739">
    <property type="term" value="C:mitochondrion"/>
    <property type="evidence" value="ECO:0007669"/>
    <property type="project" value="UniProtKB-SubCell"/>
</dbReference>
<reference evidence="13 14" key="3">
    <citation type="journal article" date="2016" name="Sci. Rep.">
        <title>Genome-wide diversity and gene expression profiling of Babesia microti isolates identify polymorphic genes that mediate host-pathogen interactions.</title>
        <authorList>
            <person name="Silva J.C."/>
            <person name="Cornillot E."/>
            <person name="McCracken C."/>
            <person name="Usmani-Brown S."/>
            <person name="Dwivedi A."/>
            <person name="Ifeonu O.O."/>
            <person name="Crabtree J."/>
            <person name="Gotia H.T."/>
            <person name="Virji A.Z."/>
            <person name="Reynes C."/>
            <person name="Colinge J."/>
            <person name="Kumar V."/>
            <person name="Lawres L."/>
            <person name="Pazzi J.E."/>
            <person name="Pablo J.V."/>
            <person name="Hung C."/>
            <person name="Brancato J."/>
            <person name="Kumari P."/>
            <person name="Orvis J."/>
            <person name="Tretina K."/>
            <person name="Chibucos M."/>
            <person name="Ott S."/>
            <person name="Sadzewicz L."/>
            <person name="Sengamalay N."/>
            <person name="Shetty A.C."/>
            <person name="Su Q."/>
            <person name="Tallon L."/>
            <person name="Fraser C.M."/>
            <person name="Frutos R."/>
            <person name="Molina D.M."/>
            <person name="Krause P.J."/>
            <person name="Ben Mamoun C."/>
        </authorList>
    </citation>
    <scope>NUCLEOTIDE SEQUENCE [LARGE SCALE GENOMIC DNA]</scope>
    <source>
        <strain evidence="13 14">RI</strain>
    </source>
</reference>
<evidence type="ECO:0000256" key="9">
    <source>
        <dbReference type="HAMAP-Rule" id="MF_03219"/>
    </source>
</evidence>
<keyword evidence="6 9" id="KW-0067">ATP-binding</keyword>
<evidence type="ECO:0000256" key="2">
    <source>
        <dbReference type="ARBA" id="ARBA00022532"/>
    </source>
</evidence>
<dbReference type="Pfam" id="PF00549">
    <property type="entry name" value="Ligase_CoA"/>
    <property type="match status" value="1"/>
</dbReference>
<protein>
    <recommendedName>
        <fullName evidence="9">Succinate--CoA ligase [ADP-forming] subunit beta, mitochondrial</fullName>
        <ecNumber evidence="9">6.2.1.5</ecNumber>
    </recommendedName>
    <alternativeName>
        <fullName evidence="9">Succinyl-CoA synthetase beta chain</fullName>
        <shortName evidence="9">SCS-beta</shortName>
    </alternativeName>
</protein>
<comment type="cofactor">
    <cofactor evidence="9">
        <name>Mg(2+)</name>
        <dbReference type="ChEBI" id="CHEBI:18420"/>
    </cofactor>
    <text evidence="9">Binds 1 Mg(2+) ion per subunit.</text>
</comment>
<proteinExistence type="inferred from homology"/>
<evidence type="ECO:0000313" key="13">
    <source>
        <dbReference type="EMBL" id="CTQ41288.1"/>
    </source>
</evidence>
<dbReference type="InterPro" id="IPR013650">
    <property type="entry name" value="ATP-grasp_succ-CoA_synth-type"/>
</dbReference>
<keyword evidence="3 9" id="KW-0436">Ligase</keyword>
<keyword evidence="14" id="KW-1185">Reference proteome</keyword>
<dbReference type="Gene3D" id="3.30.1490.20">
    <property type="entry name" value="ATP-grasp fold, A domain"/>
    <property type="match status" value="1"/>
</dbReference>
<dbReference type="GO" id="GO:0005524">
    <property type="term" value="F:ATP binding"/>
    <property type="evidence" value="ECO:0007669"/>
    <property type="project" value="UniProtKB-UniRule"/>
</dbReference>
<organism evidence="13 14">
    <name type="scientific">Babesia microti (strain RI)</name>
    <dbReference type="NCBI Taxonomy" id="1133968"/>
    <lineage>
        <taxon>Eukaryota</taxon>
        <taxon>Sar</taxon>
        <taxon>Alveolata</taxon>
        <taxon>Apicomplexa</taxon>
        <taxon>Aconoidasida</taxon>
        <taxon>Piroplasmida</taxon>
        <taxon>Babesiidae</taxon>
        <taxon>Babesia</taxon>
    </lineage>
</organism>
<feature type="domain" description="ATP-grasp fold succinyl-CoA synthetase-type" evidence="12">
    <location>
        <begin position="70"/>
        <end position="282"/>
    </location>
</feature>
<keyword evidence="4 9" id="KW-0479">Metal-binding</keyword>
<evidence type="ECO:0000256" key="7">
    <source>
        <dbReference type="ARBA" id="ARBA00022842"/>
    </source>
</evidence>
<gene>
    <name evidence="13" type="ORF">BMR1_03g03440</name>
</gene>